<feature type="binding site" evidence="8">
    <location>
        <position position="46"/>
    </location>
    <ligand>
        <name>Zn(2+)</name>
        <dbReference type="ChEBI" id="CHEBI:29105"/>
        <note>catalytic</note>
    </ligand>
</feature>
<keyword evidence="4 8" id="KW-0479">Metal-binding</keyword>
<keyword evidence="6 8" id="KW-0862">Zinc</keyword>
<dbReference type="InterPro" id="IPR028883">
    <property type="entry name" value="tRNA_aden_deaminase"/>
</dbReference>
<dbReference type="SUPFAM" id="SSF53927">
    <property type="entry name" value="Cytidine deaminase-like"/>
    <property type="match status" value="1"/>
</dbReference>
<gene>
    <name evidence="8" type="primary">tadA</name>
    <name evidence="10" type="ORF">OLMES_2544</name>
</gene>
<evidence type="ECO:0000256" key="7">
    <source>
        <dbReference type="ARBA" id="ARBA00048045"/>
    </source>
</evidence>
<keyword evidence="11" id="KW-1185">Reference proteome</keyword>
<dbReference type="HAMAP" id="MF_00972">
    <property type="entry name" value="tRNA_aden_deaminase"/>
    <property type="match status" value="1"/>
</dbReference>
<feature type="domain" description="CMP/dCMP-type deaminase" evidence="9">
    <location>
        <begin position="1"/>
        <end position="104"/>
    </location>
</feature>
<evidence type="ECO:0000256" key="1">
    <source>
        <dbReference type="ARBA" id="ARBA00010669"/>
    </source>
</evidence>
<feature type="binding site" evidence="8">
    <location>
        <position position="76"/>
    </location>
    <ligand>
        <name>Zn(2+)</name>
        <dbReference type="ChEBI" id="CHEBI:29105"/>
        <note>catalytic</note>
    </ligand>
</feature>
<keyword evidence="5 8" id="KW-0378">Hydrolase</keyword>
<comment type="catalytic activity">
    <reaction evidence="7 8">
        <text>adenosine(34) in tRNA + H2O + H(+) = inosine(34) in tRNA + NH4(+)</text>
        <dbReference type="Rhea" id="RHEA:43168"/>
        <dbReference type="Rhea" id="RHEA-COMP:10373"/>
        <dbReference type="Rhea" id="RHEA-COMP:10374"/>
        <dbReference type="ChEBI" id="CHEBI:15377"/>
        <dbReference type="ChEBI" id="CHEBI:15378"/>
        <dbReference type="ChEBI" id="CHEBI:28938"/>
        <dbReference type="ChEBI" id="CHEBI:74411"/>
        <dbReference type="ChEBI" id="CHEBI:82852"/>
        <dbReference type="EC" id="3.5.4.33"/>
    </reaction>
</comment>
<dbReference type="PROSITE" id="PS00903">
    <property type="entry name" value="CYT_DCMP_DEAMINASES_1"/>
    <property type="match status" value="1"/>
</dbReference>
<dbReference type="EMBL" id="CP021425">
    <property type="protein sequence ID" value="ARU56597.1"/>
    <property type="molecule type" value="Genomic_DNA"/>
</dbReference>
<dbReference type="GO" id="GO:0008270">
    <property type="term" value="F:zinc ion binding"/>
    <property type="evidence" value="ECO:0007669"/>
    <property type="project" value="UniProtKB-UniRule"/>
</dbReference>
<dbReference type="KEGG" id="ome:OLMES_2544"/>
<evidence type="ECO:0000256" key="5">
    <source>
        <dbReference type="ARBA" id="ARBA00022801"/>
    </source>
</evidence>
<dbReference type="InterPro" id="IPR016193">
    <property type="entry name" value="Cytidine_deaminase-like"/>
</dbReference>
<dbReference type="PROSITE" id="PS51747">
    <property type="entry name" value="CYT_DCMP_DEAMINASES_2"/>
    <property type="match status" value="1"/>
</dbReference>
<accession>A0A1Y0I7W2</accession>
<dbReference type="AlphaFoldDB" id="A0A1Y0I7W2"/>
<dbReference type="FunFam" id="3.40.140.10:FF:000005">
    <property type="entry name" value="tRNA-specific adenosine deaminase"/>
    <property type="match status" value="1"/>
</dbReference>
<sequence length="158" mass="17330">MSEALELAKLAERADEVPVGAVVVRGDEIIGRGYNRPISGHDPTAHAEIMAIREAASQIGNYRLVDCQMYVTLEPCTMCVGAIVHARINLLVFGATEPKSGAVVSQNRLFEHAAFNHRVEYLGGVLAETSANLISGFFARRREEKKLSRGLKKQDPRI</sequence>
<dbReference type="InterPro" id="IPR002125">
    <property type="entry name" value="CMP_dCMP_dom"/>
</dbReference>
<dbReference type="PANTHER" id="PTHR11079">
    <property type="entry name" value="CYTOSINE DEAMINASE FAMILY MEMBER"/>
    <property type="match status" value="1"/>
</dbReference>
<evidence type="ECO:0000313" key="11">
    <source>
        <dbReference type="Proteomes" id="UP000196027"/>
    </source>
</evidence>
<comment type="function">
    <text evidence="8">Catalyzes the deamination of adenosine to inosine at the wobble position 34 of tRNA(Arg2).</text>
</comment>
<evidence type="ECO:0000256" key="2">
    <source>
        <dbReference type="ARBA" id="ARBA00011738"/>
    </source>
</evidence>
<evidence type="ECO:0000313" key="10">
    <source>
        <dbReference type="EMBL" id="ARU56597.1"/>
    </source>
</evidence>
<dbReference type="EC" id="3.5.4.33" evidence="8"/>
<evidence type="ECO:0000256" key="6">
    <source>
        <dbReference type="ARBA" id="ARBA00022833"/>
    </source>
</evidence>
<dbReference type="GO" id="GO:0002100">
    <property type="term" value="P:tRNA wobble adenosine to inosine editing"/>
    <property type="evidence" value="ECO:0007669"/>
    <property type="project" value="UniProtKB-UniRule"/>
</dbReference>
<dbReference type="CDD" id="cd01285">
    <property type="entry name" value="nucleoside_deaminase"/>
    <property type="match status" value="1"/>
</dbReference>
<comment type="subunit">
    <text evidence="2 8">Homodimer.</text>
</comment>
<protein>
    <recommendedName>
        <fullName evidence="8">tRNA-specific adenosine deaminase</fullName>
        <ecNumber evidence="8">3.5.4.33</ecNumber>
    </recommendedName>
</protein>
<dbReference type="Gene3D" id="3.40.140.10">
    <property type="entry name" value="Cytidine Deaminase, domain 2"/>
    <property type="match status" value="1"/>
</dbReference>
<keyword evidence="3 8" id="KW-0819">tRNA processing</keyword>
<name>A0A1Y0I7W2_9GAMM</name>
<dbReference type="Proteomes" id="UP000196027">
    <property type="component" value="Chromosome"/>
</dbReference>
<organism evidence="10 11">
    <name type="scientific">Oleiphilus messinensis</name>
    <dbReference type="NCBI Taxonomy" id="141451"/>
    <lineage>
        <taxon>Bacteria</taxon>
        <taxon>Pseudomonadati</taxon>
        <taxon>Pseudomonadota</taxon>
        <taxon>Gammaproteobacteria</taxon>
        <taxon>Oceanospirillales</taxon>
        <taxon>Oleiphilaceae</taxon>
        <taxon>Oleiphilus</taxon>
    </lineage>
</organism>
<feature type="binding site" evidence="8">
    <location>
        <position position="79"/>
    </location>
    <ligand>
        <name>Zn(2+)</name>
        <dbReference type="ChEBI" id="CHEBI:29105"/>
        <note>catalytic</note>
    </ligand>
</feature>
<dbReference type="NCBIfam" id="NF008113">
    <property type="entry name" value="PRK10860.1"/>
    <property type="match status" value="1"/>
</dbReference>
<evidence type="ECO:0000256" key="3">
    <source>
        <dbReference type="ARBA" id="ARBA00022694"/>
    </source>
</evidence>
<proteinExistence type="inferred from homology"/>
<dbReference type="Pfam" id="PF00383">
    <property type="entry name" value="dCMP_cyt_deam_1"/>
    <property type="match status" value="1"/>
</dbReference>
<dbReference type="InterPro" id="IPR016192">
    <property type="entry name" value="APOBEC/CMP_deaminase_Zn-bd"/>
</dbReference>
<dbReference type="PANTHER" id="PTHR11079:SF202">
    <property type="entry name" value="TRNA-SPECIFIC ADENOSINE DEAMINASE"/>
    <property type="match status" value="1"/>
</dbReference>
<comment type="similarity">
    <text evidence="1">Belongs to the cytidine and deoxycytidylate deaminase family. ADAT2 subfamily.</text>
</comment>
<reference evidence="10 11" key="1">
    <citation type="submission" date="2017-05" db="EMBL/GenBank/DDBJ databases">
        <title>Genomic insights into alkan degradation activity of Oleiphilus messinensis.</title>
        <authorList>
            <person name="Kozyavkin S.A."/>
            <person name="Slesarev A.I."/>
            <person name="Golyshin P.N."/>
            <person name="Korzhenkov A."/>
            <person name="Golyshina O.N."/>
            <person name="Toshchakov S.V."/>
        </authorList>
    </citation>
    <scope>NUCLEOTIDE SEQUENCE [LARGE SCALE GENOMIC DNA]</scope>
    <source>
        <strain evidence="10 11">ME102</strain>
    </source>
</reference>
<comment type="cofactor">
    <cofactor evidence="8">
        <name>Zn(2+)</name>
        <dbReference type="ChEBI" id="CHEBI:29105"/>
    </cofactor>
    <text evidence="8">Binds 1 zinc ion per subunit.</text>
</comment>
<evidence type="ECO:0000256" key="4">
    <source>
        <dbReference type="ARBA" id="ARBA00022723"/>
    </source>
</evidence>
<dbReference type="GO" id="GO:0052717">
    <property type="term" value="F:tRNA-specific adenosine-34 deaminase activity"/>
    <property type="evidence" value="ECO:0007669"/>
    <property type="project" value="UniProtKB-UniRule"/>
</dbReference>
<evidence type="ECO:0000259" key="9">
    <source>
        <dbReference type="PROSITE" id="PS51747"/>
    </source>
</evidence>
<feature type="active site" description="Proton donor" evidence="8">
    <location>
        <position position="48"/>
    </location>
</feature>
<evidence type="ECO:0000256" key="8">
    <source>
        <dbReference type="HAMAP-Rule" id="MF_00972"/>
    </source>
</evidence>